<accession>A0A0P1AQZ4</accession>
<organism evidence="1 2">
    <name type="scientific">Plasmopara halstedii</name>
    <name type="common">Downy mildew of sunflower</name>
    <dbReference type="NCBI Taxonomy" id="4781"/>
    <lineage>
        <taxon>Eukaryota</taxon>
        <taxon>Sar</taxon>
        <taxon>Stramenopiles</taxon>
        <taxon>Oomycota</taxon>
        <taxon>Peronosporomycetes</taxon>
        <taxon>Peronosporales</taxon>
        <taxon>Peronosporaceae</taxon>
        <taxon>Plasmopara</taxon>
    </lineage>
</organism>
<proteinExistence type="predicted"/>
<name>A0A0P1AQZ4_PLAHL</name>
<reference evidence="2" key="1">
    <citation type="submission" date="2014-09" db="EMBL/GenBank/DDBJ databases">
        <authorList>
            <person name="Sharma Rahul"/>
            <person name="Thines Marco"/>
        </authorList>
    </citation>
    <scope>NUCLEOTIDE SEQUENCE [LARGE SCALE GENOMIC DNA]</scope>
</reference>
<dbReference type="Proteomes" id="UP000054928">
    <property type="component" value="Unassembled WGS sequence"/>
</dbReference>
<protein>
    <submittedName>
        <fullName evidence="1">Uncharacterized protein</fullName>
    </submittedName>
</protein>
<dbReference type="RefSeq" id="XP_024580145.1">
    <property type="nucleotide sequence ID" value="XM_024729805.1"/>
</dbReference>
<dbReference type="AlphaFoldDB" id="A0A0P1AQZ4"/>
<sequence>MKRRECAERSVIKEIGNTLREEQPNYGSMAAAGDVGVAQVSRPGMPLHLRQQVLRVSKA</sequence>
<dbReference type="GeneID" id="36409123"/>
<evidence type="ECO:0000313" key="1">
    <source>
        <dbReference type="EMBL" id="CEG43776.1"/>
    </source>
</evidence>
<keyword evidence="2" id="KW-1185">Reference proteome</keyword>
<evidence type="ECO:0000313" key="2">
    <source>
        <dbReference type="Proteomes" id="UP000054928"/>
    </source>
</evidence>
<dbReference type="EMBL" id="CCYD01000810">
    <property type="protein sequence ID" value="CEG43776.1"/>
    <property type="molecule type" value="Genomic_DNA"/>
</dbReference>